<reference evidence="1" key="1">
    <citation type="journal article" date="2007" name="Int. J. Syst. Evol. Microbiol.">
        <title>Luteimonas composti sp. nov., a moderately thermophilic bacterium isolated from food waste.</title>
        <authorList>
            <person name="Young C.C."/>
            <person name="Kampfer P."/>
            <person name="Chen W.M."/>
            <person name="Yen W.S."/>
            <person name="Arun A.B."/>
            <person name="Lai W.A."/>
            <person name="Shen F.T."/>
            <person name="Rekha P.D."/>
            <person name="Lin K.Y."/>
            <person name="Chou J.H."/>
        </authorList>
    </citation>
    <scope>NUCLEOTIDE SEQUENCE</scope>
    <source>
        <strain evidence="1">CC-YY355</strain>
    </source>
</reference>
<accession>A0ABT6MTW7</accession>
<organism evidence="1 2">
    <name type="scientific">Luteimonas composti</name>
    <dbReference type="NCBI Taxonomy" id="398257"/>
    <lineage>
        <taxon>Bacteria</taxon>
        <taxon>Pseudomonadati</taxon>
        <taxon>Pseudomonadota</taxon>
        <taxon>Gammaproteobacteria</taxon>
        <taxon>Lysobacterales</taxon>
        <taxon>Lysobacteraceae</taxon>
        <taxon>Luteimonas</taxon>
    </lineage>
</organism>
<proteinExistence type="predicted"/>
<evidence type="ECO:0000313" key="2">
    <source>
        <dbReference type="Proteomes" id="UP001160550"/>
    </source>
</evidence>
<keyword evidence="2" id="KW-1185">Reference proteome</keyword>
<evidence type="ECO:0000313" key="1">
    <source>
        <dbReference type="EMBL" id="MDH7453553.1"/>
    </source>
</evidence>
<reference evidence="1" key="2">
    <citation type="submission" date="2023-04" db="EMBL/GenBank/DDBJ databases">
        <authorList>
            <person name="Sun J.-Q."/>
        </authorList>
    </citation>
    <scope>NUCLEOTIDE SEQUENCE</scope>
    <source>
        <strain evidence="1">CC-YY355</strain>
    </source>
</reference>
<dbReference type="RefSeq" id="WP_280942772.1">
    <property type="nucleotide sequence ID" value="NZ_JARYGX010000021.1"/>
</dbReference>
<sequence length="103" mass="11498">MIPPITAEDLVLLREGLRALGIADGHAINLTAKESQSASQSRMLVKLGNRQRHRQELDFRLRERLAQLTGMPEILHGNADLASESTLYPLTHDQQAQEANFRG</sequence>
<name>A0ABT6MTW7_9GAMM</name>
<gene>
    <name evidence="1" type="ORF">QF205_10815</name>
</gene>
<dbReference type="Proteomes" id="UP001160550">
    <property type="component" value="Unassembled WGS sequence"/>
</dbReference>
<protein>
    <submittedName>
        <fullName evidence="1">Uncharacterized protein</fullName>
    </submittedName>
</protein>
<dbReference type="EMBL" id="JARYGX010000021">
    <property type="protein sequence ID" value="MDH7453553.1"/>
    <property type="molecule type" value="Genomic_DNA"/>
</dbReference>
<comment type="caution">
    <text evidence="1">The sequence shown here is derived from an EMBL/GenBank/DDBJ whole genome shotgun (WGS) entry which is preliminary data.</text>
</comment>